<proteinExistence type="predicted"/>
<name>N9FJY9_9GAMM</name>
<protein>
    <submittedName>
        <fullName evidence="1">Uncharacterized protein</fullName>
    </submittedName>
</protein>
<evidence type="ECO:0000313" key="1">
    <source>
        <dbReference type="EMBL" id="ENW05159.1"/>
    </source>
</evidence>
<dbReference type="OrthoDB" id="6694167at2"/>
<evidence type="ECO:0000313" key="2">
    <source>
        <dbReference type="Proteomes" id="UP000018417"/>
    </source>
</evidence>
<dbReference type="PATRIC" id="fig|1217649.3.peg.1826"/>
<comment type="caution">
    <text evidence="1">The sequence shown here is derived from an EMBL/GenBank/DDBJ whole genome shotgun (WGS) entry which is preliminary data.</text>
</comment>
<reference evidence="1 2" key="1">
    <citation type="submission" date="2013-02" db="EMBL/GenBank/DDBJ databases">
        <title>The Genome Sequence of Acinetobacter beijerinckii ANC 3835.</title>
        <authorList>
            <consortium name="The Broad Institute Genome Sequencing Platform"/>
            <consortium name="The Broad Institute Genome Sequencing Center for Infectious Disease"/>
            <person name="Cerqueira G."/>
            <person name="Feldgarden M."/>
            <person name="Courvalin P."/>
            <person name="Perichon B."/>
            <person name="Grillot-Courvalin C."/>
            <person name="Clermont D."/>
            <person name="Rocha E."/>
            <person name="Yoon E.-J."/>
            <person name="Nemec A."/>
            <person name="Walker B."/>
            <person name="Young S.K."/>
            <person name="Zeng Q."/>
            <person name="Gargeya S."/>
            <person name="Fitzgerald M."/>
            <person name="Haas B."/>
            <person name="Abouelleil A."/>
            <person name="Alvarado L."/>
            <person name="Arachchi H.M."/>
            <person name="Berlin A.M."/>
            <person name="Chapman S.B."/>
            <person name="Dewar J."/>
            <person name="Goldberg J."/>
            <person name="Griggs A."/>
            <person name="Gujja S."/>
            <person name="Hansen M."/>
            <person name="Howarth C."/>
            <person name="Imamovic A."/>
            <person name="Larimer J."/>
            <person name="McCowan C."/>
            <person name="Murphy C."/>
            <person name="Neiman D."/>
            <person name="Pearson M."/>
            <person name="Priest M."/>
            <person name="Roberts A."/>
            <person name="Saif S."/>
            <person name="Shea T."/>
            <person name="Sisk P."/>
            <person name="Sykes S."/>
            <person name="Wortman J."/>
            <person name="Nusbaum C."/>
            <person name="Birren B."/>
        </authorList>
    </citation>
    <scope>NUCLEOTIDE SEQUENCE [LARGE SCALE GENOMIC DNA]</scope>
    <source>
        <strain evidence="1 2">ANC 3835</strain>
    </source>
</reference>
<dbReference type="Proteomes" id="UP000018417">
    <property type="component" value="Unassembled WGS sequence"/>
</dbReference>
<sequence>MQNRLRRLNNFNGKNQRIKSLVINYKYFLAERNLENCELSRMIFVENYINALKFNIYDDDSKKKLSKEIEKFYPQSFELNSDEGLSIQAI</sequence>
<dbReference type="AlphaFoldDB" id="N9FJY9"/>
<dbReference type="HOGENOM" id="CLU_195017_0_0_6"/>
<dbReference type="RefSeq" id="WP_005054243.1">
    <property type="nucleotide sequence ID" value="NZ_KB849759.1"/>
</dbReference>
<dbReference type="EMBL" id="APQK01000012">
    <property type="protein sequence ID" value="ENW05159.1"/>
    <property type="molecule type" value="Genomic_DNA"/>
</dbReference>
<organism evidence="1 2">
    <name type="scientific">Acinetobacter beijerinckii ANC 3835</name>
    <dbReference type="NCBI Taxonomy" id="1217649"/>
    <lineage>
        <taxon>Bacteria</taxon>
        <taxon>Pseudomonadati</taxon>
        <taxon>Pseudomonadota</taxon>
        <taxon>Gammaproteobacteria</taxon>
        <taxon>Moraxellales</taxon>
        <taxon>Moraxellaceae</taxon>
        <taxon>Acinetobacter</taxon>
    </lineage>
</organism>
<accession>N9FJY9</accession>
<gene>
    <name evidence="1" type="ORF">F934_01891</name>
</gene>